<dbReference type="SUPFAM" id="SSF56112">
    <property type="entry name" value="Protein kinase-like (PK-like)"/>
    <property type="match status" value="1"/>
</dbReference>
<dbReference type="InterPro" id="IPR000719">
    <property type="entry name" value="Prot_kinase_dom"/>
</dbReference>
<dbReference type="InterPro" id="IPR017441">
    <property type="entry name" value="Protein_kinase_ATP_BS"/>
</dbReference>
<evidence type="ECO:0000313" key="2">
    <source>
        <dbReference type="EnsemblMetazoa" id="PPA44298.1"/>
    </source>
</evidence>
<dbReference type="PROSITE" id="PS50011">
    <property type="entry name" value="PROTEIN_KINASE_DOM"/>
    <property type="match status" value="1"/>
</dbReference>
<dbReference type="GO" id="GO:0007165">
    <property type="term" value="P:signal transduction"/>
    <property type="evidence" value="ECO:0000318"/>
    <property type="project" value="GO_Central"/>
</dbReference>
<feature type="region of interest" description="Disordered" evidence="1">
    <location>
        <begin position="1"/>
        <end position="23"/>
    </location>
</feature>
<dbReference type="AlphaFoldDB" id="A0A2A6BP10"/>
<evidence type="ECO:0000256" key="1">
    <source>
        <dbReference type="SAM" id="MobiDB-lite"/>
    </source>
</evidence>
<keyword evidence="3" id="KW-1185">Reference proteome</keyword>
<dbReference type="PANTHER" id="PTHR11909">
    <property type="entry name" value="CASEIN KINASE-RELATED"/>
    <property type="match status" value="1"/>
</dbReference>
<organism evidence="2 3">
    <name type="scientific">Pristionchus pacificus</name>
    <name type="common">Parasitic nematode worm</name>
    <dbReference type="NCBI Taxonomy" id="54126"/>
    <lineage>
        <taxon>Eukaryota</taxon>
        <taxon>Metazoa</taxon>
        <taxon>Ecdysozoa</taxon>
        <taxon>Nematoda</taxon>
        <taxon>Chromadorea</taxon>
        <taxon>Rhabditida</taxon>
        <taxon>Rhabditina</taxon>
        <taxon>Diplogasteromorpha</taxon>
        <taxon>Diplogasteroidea</taxon>
        <taxon>Neodiplogasteridae</taxon>
        <taxon>Pristionchus</taxon>
    </lineage>
</organism>
<feature type="compositionally biased region" description="Basic and acidic residues" evidence="1">
    <location>
        <begin position="502"/>
        <end position="511"/>
    </location>
</feature>
<dbReference type="EnsemblMetazoa" id="PPA44298.1">
    <property type="protein sequence ID" value="PPA44298.1"/>
    <property type="gene ID" value="WBGene00282667"/>
</dbReference>
<dbReference type="GO" id="GO:0005737">
    <property type="term" value="C:cytoplasm"/>
    <property type="evidence" value="ECO:0000318"/>
    <property type="project" value="GO_Central"/>
</dbReference>
<feature type="compositionally biased region" description="Acidic residues" evidence="1">
    <location>
        <begin position="374"/>
        <end position="384"/>
    </location>
</feature>
<feature type="compositionally biased region" description="Polar residues" evidence="1">
    <location>
        <begin position="431"/>
        <end position="446"/>
    </location>
</feature>
<name>A0A2A6BP10_PRIPA</name>
<accession>A0A8R1Z507</accession>
<dbReference type="PROSITE" id="PS00107">
    <property type="entry name" value="PROTEIN_KINASE_ATP"/>
    <property type="match status" value="1"/>
</dbReference>
<sequence length="511" mass="58231">MNDARRSFQQPPDGKKKEKKKLRRLDQGKIVKAKNFTWTIEEILGSGGFGDVYKVRGEKENEVYAMKTEYNDPKQRKSNDRLKIEQMILCDLNNQPDPEKSKHFLKIVDKGQTDSFKWIVMTLVSHSLDVLRRDYLESMTYITKTPQTLKAVEQLHDCGYLHRDIKPHNFAIGIPPKDSTIFMIDFGIARRFMDKDGKLRIPRQTVRFLGTVRFASRSCHNEKEQSRKDDLESWCYMVLDLFNPENITWRRVSDRMKVAVYKHQLFTRQDNKEIDGPKEMYKIIAYVNELGYTDVPNYDKIRDYLLDGAKDEKVGVDWLDLTRKFDWVGVELKKKLNSKKKGPLAANRITDDEEDTEPSKKKKKEERRKRFSMENDDTDSDDDIPLPKPIPRRSVSKIGPSTATASVFGQPSIKGRIRKSGFGPAPGGGSINVSMQKASPAQSGLKMTTGIAPGPRDQSSIQSPCVSTGTTGPRSNYNTAIPRTPSRDGSVMNIPSGRNKGGKKDEGEKKN</sequence>
<dbReference type="SMART" id="SM00220">
    <property type="entry name" value="S_TKc"/>
    <property type="match status" value="1"/>
</dbReference>
<dbReference type="Proteomes" id="UP000005239">
    <property type="component" value="Unassembled WGS sequence"/>
</dbReference>
<feature type="compositionally biased region" description="Polar residues" evidence="1">
    <location>
        <begin position="399"/>
        <end position="409"/>
    </location>
</feature>
<feature type="compositionally biased region" description="Basic residues" evidence="1">
    <location>
        <begin position="360"/>
        <end position="370"/>
    </location>
</feature>
<reference evidence="2" key="2">
    <citation type="submission" date="2022-06" db="UniProtKB">
        <authorList>
            <consortium name="EnsemblMetazoa"/>
        </authorList>
    </citation>
    <scope>IDENTIFICATION</scope>
    <source>
        <strain evidence="2">PS312</strain>
    </source>
</reference>
<dbReference type="GO" id="GO:0004674">
    <property type="term" value="F:protein serine/threonine kinase activity"/>
    <property type="evidence" value="ECO:0000318"/>
    <property type="project" value="GO_Central"/>
</dbReference>
<feature type="region of interest" description="Disordered" evidence="1">
    <location>
        <begin position="341"/>
        <end position="511"/>
    </location>
</feature>
<dbReference type="InterPro" id="IPR050235">
    <property type="entry name" value="CK1_Ser-Thr_kinase"/>
</dbReference>
<gene>
    <name evidence="2" type="primary">WBGene00282667</name>
</gene>
<dbReference type="OrthoDB" id="5979581at2759"/>
<dbReference type="Pfam" id="PF00069">
    <property type="entry name" value="Pkinase"/>
    <property type="match status" value="1"/>
</dbReference>
<accession>A0A2A6BP10</accession>
<protein>
    <submittedName>
        <fullName evidence="2">Protein kinase domain-containing protein</fullName>
    </submittedName>
</protein>
<dbReference type="GO" id="GO:0005524">
    <property type="term" value="F:ATP binding"/>
    <property type="evidence" value="ECO:0007669"/>
    <property type="project" value="UniProtKB-UniRule"/>
</dbReference>
<evidence type="ECO:0000313" key="3">
    <source>
        <dbReference type="Proteomes" id="UP000005239"/>
    </source>
</evidence>
<dbReference type="Gene3D" id="1.10.510.10">
    <property type="entry name" value="Transferase(Phosphotransferase) domain 1"/>
    <property type="match status" value="1"/>
</dbReference>
<proteinExistence type="predicted"/>
<reference evidence="3" key="1">
    <citation type="journal article" date="2008" name="Nat. Genet.">
        <title>The Pristionchus pacificus genome provides a unique perspective on nematode lifestyle and parasitism.</title>
        <authorList>
            <person name="Dieterich C."/>
            <person name="Clifton S.W."/>
            <person name="Schuster L.N."/>
            <person name="Chinwalla A."/>
            <person name="Delehaunty K."/>
            <person name="Dinkelacker I."/>
            <person name="Fulton L."/>
            <person name="Fulton R."/>
            <person name="Godfrey J."/>
            <person name="Minx P."/>
            <person name="Mitreva M."/>
            <person name="Roeseler W."/>
            <person name="Tian H."/>
            <person name="Witte H."/>
            <person name="Yang S.P."/>
            <person name="Wilson R.K."/>
            <person name="Sommer R.J."/>
        </authorList>
    </citation>
    <scope>NUCLEOTIDE SEQUENCE [LARGE SCALE GENOMIC DNA]</scope>
    <source>
        <strain evidence="3">PS312</strain>
    </source>
</reference>
<feature type="compositionally biased region" description="Polar residues" evidence="1">
    <location>
        <begin position="457"/>
        <end position="481"/>
    </location>
</feature>
<dbReference type="InterPro" id="IPR011009">
    <property type="entry name" value="Kinase-like_dom_sf"/>
</dbReference>
<dbReference type="GO" id="GO:0005634">
    <property type="term" value="C:nucleus"/>
    <property type="evidence" value="ECO:0000318"/>
    <property type="project" value="GO_Central"/>
</dbReference>